<protein>
    <submittedName>
        <fullName evidence="6">Yippee zinc-binding/DNA-binding /Mis18, centromere assembly-domain-containing protein</fullName>
    </submittedName>
</protein>
<evidence type="ECO:0000256" key="1">
    <source>
        <dbReference type="ARBA" id="ARBA00005613"/>
    </source>
</evidence>
<proteinExistence type="inferred from homology"/>
<keyword evidence="7" id="KW-1185">Reference proteome</keyword>
<dbReference type="PANTHER" id="PTHR13848">
    <property type="entry name" value="PROTEIN YIPPEE-LIKE CG15309-RELATED"/>
    <property type="match status" value="1"/>
</dbReference>
<dbReference type="PROSITE" id="PS51792">
    <property type="entry name" value="YIPPEE"/>
    <property type="match status" value="1"/>
</dbReference>
<reference evidence="6" key="1">
    <citation type="journal article" date="2021" name="Nat. Commun.">
        <title>Genetic determinants of endophytism in the Arabidopsis root mycobiome.</title>
        <authorList>
            <person name="Mesny F."/>
            <person name="Miyauchi S."/>
            <person name="Thiergart T."/>
            <person name="Pickel B."/>
            <person name="Atanasova L."/>
            <person name="Karlsson M."/>
            <person name="Huettel B."/>
            <person name="Barry K.W."/>
            <person name="Haridas S."/>
            <person name="Chen C."/>
            <person name="Bauer D."/>
            <person name="Andreopoulos W."/>
            <person name="Pangilinan J."/>
            <person name="LaButti K."/>
            <person name="Riley R."/>
            <person name="Lipzen A."/>
            <person name="Clum A."/>
            <person name="Drula E."/>
            <person name="Henrissat B."/>
            <person name="Kohler A."/>
            <person name="Grigoriev I.V."/>
            <person name="Martin F.M."/>
            <person name="Hacquard S."/>
        </authorList>
    </citation>
    <scope>NUCLEOTIDE SEQUENCE</scope>
    <source>
        <strain evidence="6">MPI-CAGE-CH-0235</strain>
    </source>
</reference>
<sequence length="247" mass="27286">MVRESGISATKPIFPSYLLPSFSFALPARRSSDSSYSSSPGTSDASTTVTIPEGSPPTTHGTPKTRLTRTAADTLRCSSCSTEIAFTSQIVSKGFTGRHGRAILVAPPAGSQTLPNIRVGRNENRQLVTGWHVVADISCTICSSKLGWKYVDAREQGQKYKVGKFILETERVMTYREWDDMPVDEPEVMVDEYGPGRQPGEEIEFDSGDEEECEDIFAGTWDAEVVARRRSRTVEYPEYDLLATRVT</sequence>
<comment type="similarity">
    <text evidence="1">Belongs to the yippee family.</text>
</comment>
<evidence type="ECO:0000256" key="4">
    <source>
        <dbReference type="SAM" id="MobiDB-lite"/>
    </source>
</evidence>
<dbReference type="Pfam" id="PF03226">
    <property type="entry name" value="Yippee-Mis18"/>
    <property type="match status" value="1"/>
</dbReference>
<dbReference type="OrthoDB" id="6407410at2759"/>
<dbReference type="GO" id="GO:0046872">
    <property type="term" value="F:metal ion binding"/>
    <property type="evidence" value="ECO:0007669"/>
    <property type="project" value="UniProtKB-KW"/>
</dbReference>
<feature type="domain" description="Yippee" evidence="5">
    <location>
        <begin position="73"/>
        <end position="176"/>
    </location>
</feature>
<feature type="compositionally biased region" description="Low complexity" evidence="4">
    <location>
        <begin position="33"/>
        <end position="47"/>
    </location>
</feature>
<evidence type="ECO:0000256" key="3">
    <source>
        <dbReference type="ARBA" id="ARBA00022833"/>
    </source>
</evidence>
<dbReference type="Proteomes" id="UP000813444">
    <property type="component" value="Unassembled WGS sequence"/>
</dbReference>
<comment type="caution">
    <text evidence="6">The sequence shown here is derived from an EMBL/GenBank/DDBJ whole genome shotgun (WGS) entry which is preliminary data.</text>
</comment>
<keyword evidence="2" id="KW-0479">Metal-binding</keyword>
<organism evidence="6 7">
    <name type="scientific">Stachybotrys elegans</name>
    <dbReference type="NCBI Taxonomy" id="80388"/>
    <lineage>
        <taxon>Eukaryota</taxon>
        <taxon>Fungi</taxon>
        <taxon>Dikarya</taxon>
        <taxon>Ascomycota</taxon>
        <taxon>Pezizomycotina</taxon>
        <taxon>Sordariomycetes</taxon>
        <taxon>Hypocreomycetidae</taxon>
        <taxon>Hypocreales</taxon>
        <taxon>Stachybotryaceae</taxon>
        <taxon>Stachybotrys</taxon>
    </lineage>
</organism>
<dbReference type="InterPro" id="IPR039058">
    <property type="entry name" value="Yippee_fam"/>
</dbReference>
<accession>A0A8K0T379</accession>
<evidence type="ECO:0000313" key="6">
    <source>
        <dbReference type="EMBL" id="KAH7326270.1"/>
    </source>
</evidence>
<evidence type="ECO:0000259" key="5">
    <source>
        <dbReference type="PROSITE" id="PS51792"/>
    </source>
</evidence>
<gene>
    <name evidence="6" type="ORF">B0I35DRAFT_405535</name>
</gene>
<dbReference type="InterPro" id="IPR034751">
    <property type="entry name" value="Yippee"/>
</dbReference>
<dbReference type="InterPro" id="IPR004910">
    <property type="entry name" value="Yippee/Mis18/Cereblon"/>
</dbReference>
<keyword evidence="3" id="KW-0862">Zinc</keyword>
<dbReference type="AlphaFoldDB" id="A0A8K0T379"/>
<name>A0A8K0T379_9HYPO</name>
<feature type="region of interest" description="Disordered" evidence="4">
    <location>
        <begin position="33"/>
        <end position="66"/>
    </location>
</feature>
<evidence type="ECO:0000313" key="7">
    <source>
        <dbReference type="Proteomes" id="UP000813444"/>
    </source>
</evidence>
<dbReference type="EMBL" id="JAGPNK010000002">
    <property type="protein sequence ID" value="KAH7326270.1"/>
    <property type="molecule type" value="Genomic_DNA"/>
</dbReference>
<evidence type="ECO:0000256" key="2">
    <source>
        <dbReference type="ARBA" id="ARBA00022723"/>
    </source>
</evidence>